<evidence type="ECO:0000256" key="5">
    <source>
        <dbReference type="ARBA" id="ARBA00022857"/>
    </source>
</evidence>
<dbReference type="InterPro" id="IPR002202">
    <property type="entry name" value="HMG_CoA_Rdtase"/>
</dbReference>
<keyword evidence="8 9" id="KW-0472">Membrane</keyword>
<feature type="transmembrane region" description="Helical" evidence="9">
    <location>
        <begin position="338"/>
        <end position="357"/>
    </location>
</feature>
<dbReference type="Gene3D" id="1.10.3270.10">
    <property type="entry name" value="HMGR, N-terminal domain"/>
    <property type="match status" value="1"/>
</dbReference>
<accession>A0ABN7UQ28</accession>
<comment type="catalytic activity">
    <reaction evidence="9">
        <text>(R)-mevalonate + 2 NADP(+) + CoA = (3S)-3-hydroxy-3-methylglutaryl-CoA + 2 NADPH + 2 H(+)</text>
        <dbReference type="Rhea" id="RHEA:15989"/>
        <dbReference type="ChEBI" id="CHEBI:15378"/>
        <dbReference type="ChEBI" id="CHEBI:36464"/>
        <dbReference type="ChEBI" id="CHEBI:43074"/>
        <dbReference type="ChEBI" id="CHEBI:57287"/>
        <dbReference type="ChEBI" id="CHEBI:57783"/>
        <dbReference type="ChEBI" id="CHEBI:58349"/>
        <dbReference type="EC" id="1.1.1.34"/>
    </reaction>
</comment>
<evidence type="ECO:0000256" key="1">
    <source>
        <dbReference type="ARBA" id="ARBA00004477"/>
    </source>
</evidence>
<dbReference type="CDD" id="cd00643">
    <property type="entry name" value="HMG-CoA_reductase_classI"/>
    <property type="match status" value="1"/>
</dbReference>
<feature type="transmembrane region" description="Helical" evidence="9">
    <location>
        <begin position="247"/>
        <end position="265"/>
    </location>
</feature>
<evidence type="ECO:0000313" key="11">
    <source>
        <dbReference type="EMBL" id="CAG8650380.1"/>
    </source>
</evidence>
<dbReference type="SUPFAM" id="SSF55035">
    <property type="entry name" value="NAD-binding domain of HMG-CoA reductase"/>
    <property type="match status" value="1"/>
</dbReference>
<evidence type="ECO:0000256" key="6">
    <source>
        <dbReference type="ARBA" id="ARBA00022989"/>
    </source>
</evidence>
<feature type="transmembrane region" description="Helical" evidence="9">
    <location>
        <begin position="796"/>
        <end position="818"/>
    </location>
</feature>
<dbReference type="InterPro" id="IPR004554">
    <property type="entry name" value="HMG_CoA_Rdtase_eu_arc"/>
</dbReference>
<evidence type="ECO:0000313" key="12">
    <source>
        <dbReference type="Proteomes" id="UP000789901"/>
    </source>
</evidence>
<reference evidence="11 12" key="1">
    <citation type="submission" date="2021-06" db="EMBL/GenBank/DDBJ databases">
        <authorList>
            <person name="Kallberg Y."/>
            <person name="Tangrot J."/>
            <person name="Rosling A."/>
        </authorList>
    </citation>
    <scope>NUCLEOTIDE SEQUENCE [LARGE SCALE GENOMIC DNA]</scope>
    <source>
        <strain evidence="11 12">120-4 pot B 10/14</strain>
    </source>
</reference>
<name>A0ABN7UQ28_GIGMA</name>
<organism evidence="11 12">
    <name type="scientific">Gigaspora margarita</name>
    <dbReference type="NCBI Taxonomy" id="4874"/>
    <lineage>
        <taxon>Eukaryota</taxon>
        <taxon>Fungi</taxon>
        <taxon>Fungi incertae sedis</taxon>
        <taxon>Mucoromycota</taxon>
        <taxon>Glomeromycotina</taxon>
        <taxon>Glomeromycetes</taxon>
        <taxon>Diversisporales</taxon>
        <taxon>Gigasporaceae</taxon>
        <taxon>Gigaspora</taxon>
    </lineage>
</organism>
<dbReference type="Pfam" id="PF00368">
    <property type="entry name" value="HMG-CoA_red"/>
    <property type="match status" value="1"/>
</dbReference>
<dbReference type="InterPro" id="IPR009029">
    <property type="entry name" value="HMG_CoA_Rdtase_sub-bd_dom_sf"/>
</dbReference>
<keyword evidence="5 9" id="KW-0521">NADP</keyword>
<dbReference type="SUPFAM" id="SSF56542">
    <property type="entry name" value="Substrate-binding domain of HMG-CoA reductase"/>
    <property type="match status" value="1"/>
</dbReference>
<dbReference type="Gene3D" id="3.90.770.10">
    <property type="entry name" value="3-hydroxy-3-methylglutaryl-coenzyme A Reductase, Chain A, domain 2"/>
    <property type="match status" value="1"/>
</dbReference>
<comment type="subcellular location">
    <subcellularLocation>
        <location evidence="1 9">Endoplasmic reticulum membrane</location>
        <topology evidence="1 9">Multi-pass membrane protein</topology>
    </subcellularLocation>
</comment>
<dbReference type="EC" id="1.1.1.34" evidence="9"/>
<dbReference type="InterPro" id="IPR053958">
    <property type="entry name" value="HMGCR/SNAP/NPC1-like_SSD"/>
</dbReference>
<keyword evidence="12" id="KW-1185">Reference proteome</keyword>
<dbReference type="PROSITE" id="PS00066">
    <property type="entry name" value="HMG_COA_REDUCTASE_1"/>
    <property type="match status" value="1"/>
</dbReference>
<comment type="caution">
    <text evidence="11">The sequence shown here is derived from an EMBL/GenBank/DDBJ whole genome shotgun (WGS) entry which is preliminary data.</text>
</comment>
<evidence type="ECO:0000256" key="7">
    <source>
        <dbReference type="ARBA" id="ARBA00023002"/>
    </source>
</evidence>
<dbReference type="InterPro" id="IPR009023">
    <property type="entry name" value="HMG_CoA_Rdtase_NAD(P)-bd_sf"/>
</dbReference>
<dbReference type="NCBIfam" id="TIGR00533">
    <property type="entry name" value="HMG_CoA_R_NADP"/>
    <property type="match status" value="1"/>
</dbReference>
<evidence type="ECO:0000259" key="10">
    <source>
        <dbReference type="PROSITE" id="PS50156"/>
    </source>
</evidence>
<dbReference type="PANTHER" id="PTHR10572:SF24">
    <property type="entry name" value="3-HYDROXY-3-METHYLGLUTARYL-COENZYME A REDUCTASE"/>
    <property type="match status" value="1"/>
</dbReference>
<feature type="domain" description="SSD" evidence="10">
    <location>
        <begin position="202"/>
        <end position="293"/>
    </location>
</feature>
<evidence type="ECO:0000256" key="9">
    <source>
        <dbReference type="RuleBase" id="RU361219"/>
    </source>
</evidence>
<keyword evidence="6 9" id="KW-1133">Transmembrane helix</keyword>
<dbReference type="InterPro" id="IPR023076">
    <property type="entry name" value="HMG_CoA_Rdtase_CS"/>
</dbReference>
<evidence type="ECO:0000256" key="8">
    <source>
        <dbReference type="ARBA" id="ARBA00023136"/>
    </source>
</evidence>
<dbReference type="Pfam" id="PF12349">
    <property type="entry name" value="Sterol-sensing"/>
    <property type="match status" value="1"/>
</dbReference>
<evidence type="ECO:0000256" key="3">
    <source>
        <dbReference type="ARBA" id="ARBA00022692"/>
    </source>
</evidence>
<feature type="transmembrane region" description="Helical" evidence="9">
    <location>
        <begin position="271"/>
        <end position="295"/>
    </location>
</feature>
<keyword evidence="7 9" id="KW-0560">Oxidoreductase</keyword>
<evidence type="ECO:0000256" key="4">
    <source>
        <dbReference type="ARBA" id="ARBA00022824"/>
    </source>
</evidence>
<gene>
    <name evidence="11" type="ORF">GMARGA_LOCUS9321</name>
</gene>
<dbReference type="PANTHER" id="PTHR10572">
    <property type="entry name" value="3-HYDROXY-3-METHYLGLUTARYL-COENZYME A REDUCTASE"/>
    <property type="match status" value="1"/>
</dbReference>
<proteinExistence type="inferred from homology"/>
<sequence length="836" mass="92908">MIVVSFTYTSLLKSLIESDFFKLQEIDFVQIISYPNTNKFVFLSKSDSISQASRIRLNQFIIKTQKDDESVTSNLPHKPINFQKNLESFTKLQELFEKGIYVSDGTNKLYYNDDLCHKFPDDSLCFSLTSSALEINITKPFCQPSSLSPLIDLNCDDSDMILNYALNVDGPYLAYADAWIDSIINLYVDQFTFTGKRPAEKGFEKPFALTKTILTTTFPITQIKENNVYNIVMLGVIKEGPKIIKNYFIEIIILFIGAFSDIAGLQKFCFLAGFILLYDCIFLFTFYTAILTLNLELKRIRKAEKIVEKDDLKNFNENILMPLHDNSIDIPMISRVRLLIIIGFLTMNMMNFCTTFHNNEIFLVKVDAYDNPTEIPILDIILSQHHSSSKASLPLIIDLTSPMVFRVVQKAPIKTLDFYNNSLKVESRPLIEFNDTSKPLYLTDPTTIAFLSHSSIMKTLEISTLPMEGYDYSKVIGVCCENVIGYMPIPVRVAGPLKIDDELFHIPMATTEGCLVASTSRGCKAINEGGGAKIVVIQDLMTRGPCMEFSNIIQVAKAKHWLENDGNDIVKHVFNSTSRFAKLKKLKITAAGKLLFIRFSATTGDAMGMNMISKGCEKALEVMNNHFPDMQIISISGNYCSDKKPAAINWIEGRGKSVIAKAIIPGNVVQKVLKTNVEALVKLNISKNLVESAIAGSVGGFNAHAANIVIAMYIATGQDPAQNVESSNCITIMESINNSMTNTKDLHITCTMPSIEVGTIEGGTTLGPQSVMLEMLGVKGSHPTMPGENAKKLARIIYASVMAGELSLYAALAAGHLVKSHMIHNRAAKFLFQNLV</sequence>
<dbReference type="PROSITE" id="PS01192">
    <property type="entry name" value="HMG_COA_REDUCTASE_3"/>
    <property type="match status" value="1"/>
</dbReference>
<dbReference type="PRINTS" id="PR00071">
    <property type="entry name" value="HMGCOARDTASE"/>
</dbReference>
<dbReference type="Gene3D" id="3.30.70.420">
    <property type="entry name" value="Hydroxymethylglutaryl-CoA reductase, class I/II, NAD/NADP-binding domain"/>
    <property type="match status" value="1"/>
</dbReference>
<comment type="similarity">
    <text evidence="2 9">Belongs to the HMG-CoA reductase family.</text>
</comment>
<comment type="pathway">
    <text evidence="9">Metabolic intermediate biosynthesis; (R)-mevalonate biosynthesis; (R)-mevalonate from acetyl-CoA: step 3/3.</text>
</comment>
<dbReference type="PROSITE" id="PS50065">
    <property type="entry name" value="HMG_COA_REDUCTASE_4"/>
    <property type="match status" value="1"/>
</dbReference>
<keyword evidence="4 9" id="KW-0256">Endoplasmic reticulum</keyword>
<dbReference type="InterPro" id="IPR023282">
    <property type="entry name" value="HMG_CoA_Rdtase_N"/>
</dbReference>
<dbReference type="Proteomes" id="UP000789901">
    <property type="component" value="Unassembled WGS sequence"/>
</dbReference>
<dbReference type="PROSITE" id="PS50156">
    <property type="entry name" value="SSD"/>
    <property type="match status" value="1"/>
</dbReference>
<keyword evidence="3 9" id="KW-0812">Transmembrane</keyword>
<evidence type="ECO:0000256" key="2">
    <source>
        <dbReference type="ARBA" id="ARBA00007661"/>
    </source>
</evidence>
<dbReference type="EMBL" id="CAJVQB010004979">
    <property type="protein sequence ID" value="CAG8650380.1"/>
    <property type="molecule type" value="Genomic_DNA"/>
</dbReference>
<protein>
    <recommendedName>
        <fullName evidence="9">3-hydroxy-3-methylglutaryl coenzyme A reductase</fullName>
        <shortName evidence="9">HMG-CoA reductase</shortName>
        <ecNumber evidence="9">1.1.1.34</ecNumber>
    </recommendedName>
</protein>
<dbReference type="InterPro" id="IPR023074">
    <property type="entry name" value="HMG_CoA_Rdtase_cat_sf"/>
</dbReference>
<dbReference type="InterPro" id="IPR000731">
    <property type="entry name" value="SSD"/>
</dbReference>